<dbReference type="AlphaFoldDB" id="A0A4Y2H9A2"/>
<feature type="transmembrane region" description="Helical" evidence="4">
    <location>
        <begin position="124"/>
        <end position="142"/>
    </location>
</feature>
<dbReference type="GO" id="GO:0000030">
    <property type="term" value="F:mannosyltransferase activity"/>
    <property type="evidence" value="ECO:0007669"/>
    <property type="project" value="TreeGrafter"/>
</dbReference>
<dbReference type="PANTHER" id="PTHR44395">
    <property type="match status" value="1"/>
</dbReference>
<dbReference type="InterPro" id="IPR013618">
    <property type="entry name" value="TMTC_DUF1736"/>
</dbReference>
<proteinExistence type="predicted"/>
<dbReference type="Proteomes" id="UP000499080">
    <property type="component" value="Unassembled WGS sequence"/>
</dbReference>
<dbReference type="Pfam" id="PF08409">
    <property type="entry name" value="TMTC_DUF1736"/>
    <property type="match status" value="1"/>
</dbReference>
<dbReference type="GO" id="GO:0035269">
    <property type="term" value="P:protein O-linked glycosylation via mannose"/>
    <property type="evidence" value="ECO:0007669"/>
    <property type="project" value="TreeGrafter"/>
</dbReference>
<feature type="transmembrane region" description="Helical" evidence="4">
    <location>
        <begin position="206"/>
        <end position="225"/>
    </location>
</feature>
<keyword evidence="4 6" id="KW-0812">Transmembrane</keyword>
<feature type="transmembrane region" description="Helical" evidence="4">
    <location>
        <begin position="173"/>
        <end position="194"/>
    </location>
</feature>
<keyword evidence="2" id="KW-0802">TPR repeat</keyword>
<organism evidence="6 7">
    <name type="scientific">Araneus ventricosus</name>
    <name type="common">Orbweaver spider</name>
    <name type="synonym">Epeira ventricosa</name>
    <dbReference type="NCBI Taxonomy" id="182803"/>
    <lineage>
        <taxon>Eukaryota</taxon>
        <taxon>Metazoa</taxon>
        <taxon>Ecdysozoa</taxon>
        <taxon>Arthropoda</taxon>
        <taxon>Chelicerata</taxon>
        <taxon>Arachnida</taxon>
        <taxon>Araneae</taxon>
        <taxon>Araneomorphae</taxon>
        <taxon>Entelegynae</taxon>
        <taxon>Araneoidea</taxon>
        <taxon>Araneidae</taxon>
        <taxon>Araneus</taxon>
    </lineage>
</organism>
<gene>
    <name evidence="6" type="primary">TMTC3_4</name>
    <name evidence="6" type="ORF">AVEN_226869-2_1</name>
</gene>
<dbReference type="PANTHER" id="PTHR44395:SF1">
    <property type="entry name" value="PROTEIN O-MANNOSYL-TRANSFERASE TMTC3"/>
    <property type="match status" value="1"/>
</dbReference>
<evidence type="ECO:0000313" key="7">
    <source>
        <dbReference type="Proteomes" id="UP000499080"/>
    </source>
</evidence>
<dbReference type="GO" id="GO:0005783">
    <property type="term" value="C:endoplasmic reticulum"/>
    <property type="evidence" value="ECO:0007669"/>
    <property type="project" value="TreeGrafter"/>
</dbReference>
<evidence type="ECO:0000256" key="2">
    <source>
        <dbReference type="ARBA" id="ARBA00022803"/>
    </source>
</evidence>
<reference evidence="6 7" key="1">
    <citation type="journal article" date="2019" name="Sci. Rep.">
        <title>Orb-weaving spider Araneus ventricosus genome elucidates the spidroin gene catalogue.</title>
        <authorList>
            <person name="Kono N."/>
            <person name="Nakamura H."/>
            <person name="Ohtoshi R."/>
            <person name="Moran D.A.P."/>
            <person name="Shinohara A."/>
            <person name="Yoshida Y."/>
            <person name="Fujiwara M."/>
            <person name="Mori M."/>
            <person name="Tomita M."/>
            <person name="Arakawa K."/>
        </authorList>
    </citation>
    <scope>NUCLEOTIDE SEQUENCE [LARGE SCALE GENOMIC DNA]</scope>
</reference>
<name>A0A4Y2H9A2_ARAVE</name>
<feature type="non-terminal residue" evidence="6">
    <location>
        <position position="1"/>
    </location>
</feature>
<sequence>LCLHFLAASSSLLSSALFAVHPIHTEAVSGIVGRAELLSAVAFLSALLYYIHNRYRHKSNVWFDCGVTSLLAVLGLLCKEQALTVLAVCCIYEFFLPKNPSRVQSIRHLMLGRGIVSPWLRDKVLRIFLLAGAALVVLYLRWKGMGQRMPVFSRFDNPAAVASSPRRQLTYNYLLAVNAWLLLFPCHLCCDWTMSTIPLIEGIVDLRNLATIVLYGGFFYILKILNRLEEDVKMAVVMAKPVYPDLGEKMKVPENTRIVALSLLGMELWRFVWNFPCESCPVVKAINTELQASEENIFEVLSPVRAGKLVR</sequence>
<accession>A0A4Y2H9A2</accession>
<evidence type="ECO:0000313" key="6">
    <source>
        <dbReference type="EMBL" id="GBM61595.1"/>
    </source>
</evidence>
<dbReference type="OrthoDB" id="6435800at2759"/>
<keyword evidence="3 4" id="KW-0472">Membrane</keyword>
<keyword evidence="1" id="KW-0677">Repeat</keyword>
<evidence type="ECO:0000259" key="5">
    <source>
        <dbReference type="Pfam" id="PF08409"/>
    </source>
</evidence>
<evidence type="ECO:0000256" key="4">
    <source>
        <dbReference type="SAM" id="Phobius"/>
    </source>
</evidence>
<protein>
    <submittedName>
        <fullName evidence="6">Transmembrane and TPR repeat-containing protein 3</fullName>
    </submittedName>
</protein>
<dbReference type="EMBL" id="BGPR01001774">
    <property type="protein sequence ID" value="GBM61595.1"/>
    <property type="molecule type" value="Genomic_DNA"/>
</dbReference>
<feature type="transmembrane region" description="Helical" evidence="4">
    <location>
        <begin position="28"/>
        <end position="49"/>
    </location>
</feature>
<keyword evidence="4" id="KW-1133">Transmembrane helix</keyword>
<feature type="domain" description="DUF1736" evidence="5">
    <location>
        <begin position="147"/>
        <end position="217"/>
    </location>
</feature>
<evidence type="ECO:0000256" key="1">
    <source>
        <dbReference type="ARBA" id="ARBA00022737"/>
    </source>
</evidence>
<comment type="caution">
    <text evidence="6">The sequence shown here is derived from an EMBL/GenBank/DDBJ whole genome shotgun (WGS) entry which is preliminary data.</text>
</comment>
<evidence type="ECO:0000256" key="3">
    <source>
        <dbReference type="ARBA" id="ARBA00023136"/>
    </source>
</evidence>
<keyword evidence="7" id="KW-1185">Reference proteome</keyword>